<dbReference type="EMBL" id="CM042883">
    <property type="protein sequence ID" value="KAI4375630.1"/>
    <property type="molecule type" value="Genomic_DNA"/>
</dbReference>
<keyword evidence="2" id="KW-1185">Reference proteome</keyword>
<dbReference type="Proteomes" id="UP001057402">
    <property type="component" value="Chromosome 4"/>
</dbReference>
<accession>A0ACB9R9P3</accession>
<sequence length="337" mass="39168">MEIGIVGLLRAAWLAGTFPLIVASLPFPGLRWIHERVMGFALRGKTMQTSTRFTVPQRLFSHFYLVAVLWTSLLLGSIWIYAHNEEPLALKPFSYSAITEHLTGGSHLFSFHKSRSPSLKHRYNVWKSVFLLLLMEIQVSRRLFESINVFNYSPSARMHIMGYLTGIFFYTAAPLSLCCNILPDVLTYWKDLTSEFIVRGKAQMPPADYNIWEFVVPLTKLGWRQWIGTVIFLWGWIHQHRCHKILGSLRENREQREEYVVPRGDWFEIVSCPHYLAEIVIYFGLFVASGASDITVFLVLVFVVANLTFAAAETHRWYKRKFEEYPERRHAIIPFVC</sequence>
<evidence type="ECO:0000313" key="1">
    <source>
        <dbReference type="EMBL" id="KAI4375630.1"/>
    </source>
</evidence>
<reference evidence="2" key="1">
    <citation type="journal article" date="2023" name="Front. Plant Sci.">
        <title>Chromosomal-level genome assembly of Melastoma candidum provides insights into trichome evolution.</title>
        <authorList>
            <person name="Zhong Y."/>
            <person name="Wu W."/>
            <person name="Sun C."/>
            <person name="Zou P."/>
            <person name="Liu Y."/>
            <person name="Dai S."/>
            <person name="Zhou R."/>
        </authorList>
    </citation>
    <scope>NUCLEOTIDE SEQUENCE [LARGE SCALE GENOMIC DNA]</scope>
</reference>
<protein>
    <submittedName>
        <fullName evidence="1">Uncharacterized protein</fullName>
    </submittedName>
</protein>
<name>A0ACB9R9P3_9MYRT</name>
<organism evidence="1 2">
    <name type="scientific">Melastoma candidum</name>
    <dbReference type="NCBI Taxonomy" id="119954"/>
    <lineage>
        <taxon>Eukaryota</taxon>
        <taxon>Viridiplantae</taxon>
        <taxon>Streptophyta</taxon>
        <taxon>Embryophyta</taxon>
        <taxon>Tracheophyta</taxon>
        <taxon>Spermatophyta</taxon>
        <taxon>Magnoliopsida</taxon>
        <taxon>eudicotyledons</taxon>
        <taxon>Gunneridae</taxon>
        <taxon>Pentapetalae</taxon>
        <taxon>rosids</taxon>
        <taxon>malvids</taxon>
        <taxon>Myrtales</taxon>
        <taxon>Melastomataceae</taxon>
        <taxon>Melastomatoideae</taxon>
        <taxon>Melastomateae</taxon>
        <taxon>Melastoma</taxon>
    </lineage>
</organism>
<comment type="caution">
    <text evidence="1">The sequence shown here is derived from an EMBL/GenBank/DDBJ whole genome shotgun (WGS) entry which is preliminary data.</text>
</comment>
<evidence type="ECO:0000313" key="2">
    <source>
        <dbReference type="Proteomes" id="UP001057402"/>
    </source>
</evidence>
<proteinExistence type="predicted"/>
<gene>
    <name evidence="1" type="ORF">MLD38_013478</name>
</gene>